<protein>
    <recommendedName>
        <fullName evidence="5">Secreted protein</fullName>
    </recommendedName>
</protein>
<evidence type="ECO:0008006" key="5">
    <source>
        <dbReference type="Google" id="ProtNLM"/>
    </source>
</evidence>
<evidence type="ECO:0000313" key="3">
    <source>
        <dbReference type="EMBL" id="GHB30779.1"/>
    </source>
</evidence>
<gene>
    <name evidence="3" type="ORF">GCM10010346_62700</name>
</gene>
<feature type="signal peptide" evidence="2">
    <location>
        <begin position="1"/>
        <end position="26"/>
    </location>
</feature>
<evidence type="ECO:0000313" key="4">
    <source>
        <dbReference type="Proteomes" id="UP000599437"/>
    </source>
</evidence>
<feature type="region of interest" description="Disordered" evidence="1">
    <location>
        <begin position="86"/>
        <end position="105"/>
    </location>
</feature>
<keyword evidence="2" id="KW-0732">Signal</keyword>
<evidence type="ECO:0000256" key="1">
    <source>
        <dbReference type="SAM" id="MobiDB-lite"/>
    </source>
</evidence>
<evidence type="ECO:0000256" key="2">
    <source>
        <dbReference type="SAM" id="SignalP"/>
    </source>
</evidence>
<dbReference type="Proteomes" id="UP000599437">
    <property type="component" value="Unassembled WGS sequence"/>
</dbReference>
<name>A0ABQ3E9A1_9ACTN</name>
<proteinExistence type="predicted"/>
<dbReference type="PROSITE" id="PS51257">
    <property type="entry name" value="PROKAR_LIPOPROTEIN"/>
    <property type="match status" value="1"/>
</dbReference>
<comment type="caution">
    <text evidence="3">The sequence shown here is derived from an EMBL/GenBank/DDBJ whole genome shotgun (WGS) entry which is preliminary data.</text>
</comment>
<feature type="chain" id="PRO_5046932276" description="Secreted protein" evidence="2">
    <location>
        <begin position="27"/>
        <end position="149"/>
    </location>
</feature>
<accession>A0ABQ3E9A1</accession>
<organism evidence="3 4">
    <name type="scientific">Streptomyces chryseus</name>
    <dbReference type="NCBI Taxonomy" id="68186"/>
    <lineage>
        <taxon>Bacteria</taxon>
        <taxon>Bacillati</taxon>
        <taxon>Actinomycetota</taxon>
        <taxon>Actinomycetes</taxon>
        <taxon>Kitasatosporales</taxon>
        <taxon>Streptomycetaceae</taxon>
        <taxon>Streptomyces</taxon>
    </lineage>
</organism>
<sequence>MHVRRSGTALGVAVLTVLTIPTSAQAAGVACGGGASTGRVSVNGCISAERQWFGDVPYREVTAYIKLHNTGPRAVAVSFEAEKSRNGGPWKKVGNSRTTVGAGQTLGPTAVGSDTEFCDGQKVVVRVHAKAAGGGWSNWSQASTKQCQT</sequence>
<dbReference type="EMBL" id="BMVO01000038">
    <property type="protein sequence ID" value="GHB30779.1"/>
    <property type="molecule type" value="Genomic_DNA"/>
</dbReference>
<keyword evidence="4" id="KW-1185">Reference proteome</keyword>
<reference evidence="4" key="1">
    <citation type="journal article" date="2019" name="Int. J. Syst. Evol. Microbiol.">
        <title>The Global Catalogue of Microorganisms (GCM) 10K type strain sequencing project: providing services to taxonomists for standard genome sequencing and annotation.</title>
        <authorList>
            <consortium name="The Broad Institute Genomics Platform"/>
            <consortium name="The Broad Institute Genome Sequencing Center for Infectious Disease"/>
            <person name="Wu L."/>
            <person name="Ma J."/>
        </authorList>
    </citation>
    <scope>NUCLEOTIDE SEQUENCE [LARGE SCALE GENOMIC DNA]</scope>
    <source>
        <strain evidence="4">JCM 4737</strain>
    </source>
</reference>